<dbReference type="InterPro" id="IPR051421">
    <property type="entry name" value="RNA_Proc_DNA_Dmg_Regulator"/>
</dbReference>
<feature type="compositionally biased region" description="Polar residues" evidence="9">
    <location>
        <begin position="276"/>
        <end position="297"/>
    </location>
</feature>
<comment type="similarity">
    <text evidence="3">Belongs to the SDE2 family.</text>
</comment>
<organism evidence="11 13">
    <name type="scientific">Batrachochytrium salamandrivorans</name>
    <dbReference type="NCBI Taxonomy" id="1357716"/>
    <lineage>
        <taxon>Eukaryota</taxon>
        <taxon>Fungi</taxon>
        <taxon>Fungi incertae sedis</taxon>
        <taxon>Chytridiomycota</taxon>
        <taxon>Chytridiomycota incertae sedis</taxon>
        <taxon>Chytridiomycetes</taxon>
        <taxon>Rhizophydiales</taxon>
        <taxon>Rhizophydiales incertae sedis</taxon>
        <taxon>Batrachochytrium</taxon>
    </lineage>
</organism>
<keyword evidence="6" id="KW-0508">mRNA splicing</keyword>
<evidence type="ECO:0000256" key="1">
    <source>
        <dbReference type="ARBA" id="ARBA00004123"/>
    </source>
</evidence>
<evidence type="ECO:0000313" key="11">
    <source>
        <dbReference type="EMBL" id="KAH6588476.1"/>
    </source>
</evidence>
<comment type="caution">
    <text evidence="11">The sequence shown here is derived from an EMBL/GenBank/DDBJ whole genome shotgun (WGS) entry which is preliminary data.</text>
</comment>
<evidence type="ECO:0000313" key="12">
    <source>
        <dbReference type="EMBL" id="KAH6589011.1"/>
    </source>
</evidence>
<evidence type="ECO:0000256" key="4">
    <source>
        <dbReference type="ARBA" id="ARBA00022490"/>
    </source>
</evidence>
<evidence type="ECO:0000256" key="3">
    <source>
        <dbReference type="ARBA" id="ARBA00008726"/>
    </source>
</evidence>
<evidence type="ECO:0000256" key="6">
    <source>
        <dbReference type="ARBA" id="ARBA00023187"/>
    </source>
</evidence>
<evidence type="ECO:0000256" key="9">
    <source>
        <dbReference type="SAM" id="MobiDB-lite"/>
    </source>
</evidence>
<keyword evidence="7" id="KW-0539">Nucleus</keyword>
<sequence length="306" mass="33563">MQVSPSLLTQVLVRPFGSYRTQCFFPEGGQYATIDEIKTQLASRLGLPVSSVVHFGLCKESGEHVELDMSIADILASREPSGGYDRFPLVLSMVPMMCGGKGGFGSMLRAQGGRMASKRPTNNDSCRDLSGRRVKTVNDAKALANYIEKEPERLRQQSEKIAKKIQDGLREPTKRKIRFDNNEFENEHDDAIDLVSNAVEQGLKHTRPSLKVRAVPTGAAKKKRLAMWDDVSDNQEEEDSEENSESELAATVPQASSSSMSPSDIGQSPAKLKITKGSSPKVQRQNNSKASTTLTASQKRKGKHPA</sequence>
<gene>
    <name evidence="12" type="ORF">BASA50_010327</name>
    <name evidence="11" type="ORF">BASA50_010702</name>
</gene>
<dbReference type="PANTHER" id="PTHR12786:SF1">
    <property type="entry name" value="SPLICING REGULATOR SDE2"/>
    <property type="match status" value="1"/>
</dbReference>
<evidence type="ECO:0000313" key="13">
    <source>
        <dbReference type="Proteomes" id="UP001648503"/>
    </source>
</evidence>
<reference evidence="11 13" key="1">
    <citation type="submission" date="2021-02" db="EMBL/GenBank/DDBJ databases">
        <title>Variation within the Batrachochytrium salamandrivorans European outbreak.</title>
        <authorList>
            <person name="Kelly M."/>
            <person name="Pasmans F."/>
            <person name="Shea T.P."/>
            <person name="Munoz J.F."/>
            <person name="Carranza S."/>
            <person name="Cuomo C.A."/>
            <person name="Martel A."/>
        </authorList>
    </citation>
    <scope>NUCLEOTIDE SEQUENCE [LARGE SCALE GENOMIC DNA]</scope>
    <source>
        <strain evidence="11 13">AMFP18/2</strain>
    </source>
</reference>
<dbReference type="EMBL" id="JAFCIX010000503">
    <property type="protein sequence ID" value="KAH6588476.1"/>
    <property type="molecule type" value="Genomic_DNA"/>
</dbReference>
<feature type="compositionally biased region" description="Acidic residues" evidence="9">
    <location>
        <begin position="230"/>
        <end position="245"/>
    </location>
</feature>
<keyword evidence="13" id="KW-1185">Reference proteome</keyword>
<evidence type="ECO:0000256" key="5">
    <source>
        <dbReference type="ARBA" id="ARBA00022664"/>
    </source>
</evidence>
<protein>
    <recommendedName>
        <fullName evidence="10">SDE2-like domain-containing protein</fullName>
    </recommendedName>
</protein>
<name>A0ABQ8F0M9_9FUNG</name>
<keyword evidence="4" id="KW-0963">Cytoplasm</keyword>
<evidence type="ECO:0000256" key="2">
    <source>
        <dbReference type="ARBA" id="ARBA00004496"/>
    </source>
</evidence>
<keyword evidence="5" id="KW-0507">mRNA processing</keyword>
<evidence type="ECO:0000256" key="8">
    <source>
        <dbReference type="ARBA" id="ARBA00023306"/>
    </source>
</evidence>
<dbReference type="InterPro" id="IPR053822">
    <property type="entry name" value="SDE2-like_dom"/>
</dbReference>
<evidence type="ECO:0000256" key="7">
    <source>
        <dbReference type="ARBA" id="ARBA00023242"/>
    </source>
</evidence>
<dbReference type="PANTHER" id="PTHR12786">
    <property type="entry name" value="SPLICING FACTOR SF3A-RELATED"/>
    <property type="match status" value="1"/>
</dbReference>
<feature type="region of interest" description="Disordered" evidence="9">
    <location>
        <begin position="215"/>
        <end position="306"/>
    </location>
</feature>
<dbReference type="Pfam" id="PF22782">
    <property type="entry name" value="SDE2"/>
    <property type="match status" value="1"/>
</dbReference>
<accession>A0ABQ8F0M9</accession>
<comment type="subcellular location">
    <subcellularLocation>
        <location evidence="2">Cytoplasm</location>
    </subcellularLocation>
    <subcellularLocation>
        <location evidence="1">Nucleus</location>
    </subcellularLocation>
</comment>
<dbReference type="Proteomes" id="UP001648503">
    <property type="component" value="Unassembled WGS sequence"/>
</dbReference>
<feature type="domain" description="SDE2-like" evidence="10">
    <location>
        <begin position="99"/>
        <end position="201"/>
    </location>
</feature>
<evidence type="ECO:0000259" key="10">
    <source>
        <dbReference type="Pfam" id="PF22782"/>
    </source>
</evidence>
<proteinExistence type="inferred from homology"/>
<dbReference type="EMBL" id="JAFCIX010000479">
    <property type="protein sequence ID" value="KAH6589011.1"/>
    <property type="molecule type" value="Genomic_DNA"/>
</dbReference>
<keyword evidence="8" id="KW-0131">Cell cycle</keyword>